<dbReference type="PROSITE" id="PS51257">
    <property type="entry name" value="PROKAR_LIPOPROTEIN"/>
    <property type="match status" value="1"/>
</dbReference>
<name>A0A6I6D5L9_9GAMM</name>
<feature type="signal peptide" evidence="1">
    <location>
        <begin position="1"/>
        <end position="28"/>
    </location>
</feature>
<dbReference type="KEGG" id="ghl:GM160_07200"/>
<feature type="chain" id="PRO_5026341086" evidence="1">
    <location>
        <begin position="29"/>
        <end position="97"/>
    </location>
</feature>
<keyword evidence="1" id="KW-0732">Signal</keyword>
<dbReference type="EMBL" id="CP046415">
    <property type="protein sequence ID" value="QGT78701.1"/>
    <property type="molecule type" value="Genomic_DNA"/>
</dbReference>
<keyword evidence="3" id="KW-1185">Reference proteome</keyword>
<evidence type="ECO:0000313" key="3">
    <source>
        <dbReference type="Proteomes" id="UP000427716"/>
    </source>
</evidence>
<evidence type="ECO:0000256" key="1">
    <source>
        <dbReference type="SAM" id="SignalP"/>
    </source>
</evidence>
<dbReference type="AlphaFoldDB" id="A0A6I6D5L9"/>
<dbReference type="RefSeq" id="WP_156574208.1">
    <property type="nucleotide sequence ID" value="NZ_CP046415.1"/>
</dbReference>
<evidence type="ECO:0000313" key="2">
    <source>
        <dbReference type="EMBL" id="QGT78701.1"/>
    </source>
</evidence>
<dbReference type="Proteomes" id="UP000427716">
    <property type="component" value="Chromosome"/>
</dbReference>
<protein>
    <submittedName>
        <fullName evidence="2">Uncharacterized protein</fullName>
    </submittedName>
</protein>
<accession>A0A6I6D5L9</accession>
<gene>
    <name evidence="2" type="ORF">GM160_07200</name>
</gene>
<reference evidence="2 3" key="1">
    <citation type="submission" date="2019-11" db="EMBL/GenBank/DDBJ databases">
        <authorList>
            <person name="Zhang J."/>
            <person name="Sun C."/>
        </authorList>
    </citation>
    <scope>NUCLEOTIDE SEQUENCE [LARGE SCALE GENOMIC DNA]</scope>
    <source>
        <strain evidence="3">sp2</strain>
    </source>
</reference>
<proteinExistence type="predicted"/>
<sequence>MNRIVTGRTALKGSVLAGLVLLAGCAVTGPGGDQRTVIVHPAGDTSLDPVTIPAGHMPPPGECRIWYPDRSPGDQPSPGSCRDLEHRVPAGAVLVRG</sequence>
<organism evidence="2 3">
    <name type="scientific">Guyparkeria halophila</name>
    <dbReference type="NCBI Taxonomy" id="47960"/>
    <lineage>
        <taxon>Bacteria</taxon>
        <taxon>Pseudomonadati</taxon>
        <taxon>Pseudomonadota</taxon>
        <taxon>Gammaproteobacteria</taxon>
        <taxon>Chromatiales</taxon>
        <taxon>Thioalkalibacteraceae</taxon>
        <taxon>Guyparkeria</taxon>
    </lineage>
</organism>